<sequence length="454" mass="51666">MKGSRGKTPLLITIALILTGCDGFSAPEKLMQPPQIESGQVDVQKAVTRNLPSGTQLALPSRPARAGAIRKVDLDEDGEKEVVAFYTDKSRILIGALLLKKRKPSGWVPVAKYEANGGTTFDYATFKDMNGDRIPEIIIGWGTPKSDGIKMMAVLSLTDGKLHELVKSEYTDLAVADLDQDRKCELVLFVHNHERLQSRAYLYTLQNRKLKQTDSLRLYGSTNGYEQILTGLAAKGKTGIFVTGIGDYTPYTELLIMDRGRLKSVFAGKNGKKPGIQTLNIVPSEDVNGDGIIEIALQKTPPKTEDLRLAEIPWITSWYQWDGKDGLDMVYQNYLDYKSEYQFDFPQDWLHKVTVRKLHRDTERRISFYPKKTPTKREFPLLTIHDCPRKDWDKKKDQLNPHNRSVLLHVGKKRVYWATFPSAKVRKYARRSPELNRLLVNPSQIRKQFRTVPF</sequence>
<dbReference type="Proteomes" id="UP001595843">
    <property type="component" value="Unassembled WGS sequence"/>
</dbReference>
<dbReference type="InterPro" id="IPR028994">
    <property type="entry name" value="Integrin_alpha_N"/>
</dbReference>
<comment type="caution">
    <text evidence="1">The sequence shown here is derived from an EMBL/GenBank/DDBJ whole genome shotgun (WGS) entry which is preliminary data.</text>
</comment>
<keyword evidence="2" id="KW-1185">Reference proteome</keyword>
<organism evidence="1 2">
    <name type="scientific">Salinithrix halophila</name>
    <dbReference type="NCBI Taxonomy" id="1485204"/>
    <lineage>
        <taxon>Bacteria</taxon>
        <taxon>Bacillati</taxon>
        <taxon>Bacillota</taxon>
        <taxon>Bacilli</taxon>
        <taxon>Bacillales</taxon>
        <taxon>Thermoactinomycetaceae</taxon>
        <taxon>Salinithrix</taxon>
    </lineage>
</organism>
<reference evidence="2" key="1">
    <citation type="journal article" date="2019" name="Int. J. Syst. Evol. Microbiol.">
        <title>The Global Catalogue of Microorganisms (GCM) 10K type strain sequencing project: providing services to taxonomists for standard genome sequencing and annotation.</title>
        <authorList>
            <consortium name="The Broad Institute Genomics Platform"/>
            <consortium name="The Broad Institute Genome Sequencing Center for Infectious Disease"/>
            <person name="Wu L."/>
            <person name="Ma J."/>
        </authorList>
    </citation>
    <scope>NUCLEOTIDE SEQUENCE [LARGE SCALE GENOMIC DNA]</scope>
    <source>
        <strain evidence="2">IBRC-M 10813</strain>
    </source>
</reference>
<dbReference type="RefSeq" id="WP_380705371.1">
    <property type="nucleotide sequence ID" value="NZ_JBHSAP010000015.1"/>
</dbReference>
<dbReference type="SUPFAM" id="SSF69318">
    <property type="entry name" value="Integrin alpha N-terminal domain"/>
    <property type="match status" value="1"/>
</dbReference>
<evidence type="ECO:0008006" key="3">
    <source>
        <dbReference type="Google" id="ProtNLM"/>
    </source>
</evidence>
<gene>
    <name evidence="1" type="ORF">ACFOUO_12205</name>
</gene>
<name>A0ABV8JK10_9BACL</name>
<proteinExistence type="predicted"/>
<dbReference type="EMBL" id="JBHSAP010000015">
    <property type="protein sequence ID" value="MFC4077561.1"/>
    <property type="molecule type" value="Genomic_DNA"/>
</dbReference>
<evidence type="ECO:0000313" key="2">
    <source>
        <dbReference type="Proteomes" id="UP001595843"/>
    </source>
</evidence>
<accession>A0ABV8JK10</accession>
<protein>
    <recommendedName>
        <fullName evidence="3">Repeat domain-containing protein</fullName>
    </recommendedName>
</protein>
<evidence type="ECO:0000313" key="1">
    <source>
        <dbReference type="EMBL" id="MFC4077561.1"/>
    </source>
</evidence>
<dbReference type="PROSITE" id="PS51257">
    <property type="entry name" value="PROKAR_LIPOPROTEIN"/>
    <property type="match status" value="1"/>
</dbReference>